<keyword evidence="8" id="KW-0539">Nucleus</keyword>
<evidence type="ECO:0000256" key="8">
    <source>
        <dbReference type="ARBA" id="ARBA00023242"/>
    </source>
</evidence>
<dbReference type="GO" id="GO:0005680">
    <property type="term" value="C:anaphase-promoting complex"/>
    <property type="evidence" value="ECO:0007669"/>
    <property type="project" value="InterPro"/>
</dbReference>
<feature type="compositionally biased region" description="Basic and acidic residues" evidence="12">
    <location>
        <begin position="39"/>
        <end position="49"/>
    </location>
</feature>
<evidence type="ECO:0000256" key="4">
    <source>
        <dbReference type="ARBA" id="ARBA00013935"/>
    </source>
</evidence>
<dbReference type="InterPro" id="IPR008401">
    <property type="entry name" value="Apc13"/>
</dbReference>
<comment type="subcellular location">
    <subcellularLocation>
        <location evidence="1">Nucleus</location>
    </subcellularLocation>
</comment>
<reference evidence="14" key="1">
    <citation type="submission" date="2022-11" db="UniProtKB">
        <authorList>
            <consortium name="WormBaseParasite"/>
        </authorList>
    </citation>
    <scope>IDENTIFICATION</scope>
</reference>
<name>A0A915KXE7_ROMCU</name>
<evidence type="ECO:0000256" key="9">
    <source>
        <dbReference type="ARBA" id="ARBA00023306"/>
    </source>
</evidence>
<comment type="pathway">
    <text evidence="2">Protein modification; protein ubiquitination.</text>
</comment>
<dbReference type="AlphaFoldDB" id="A0A915KXE7"/>
<evidence type="ECO:0000256" key="10">
    <source>
        <dbReference type="ARBA" id="ARBA00031338"/>
    </source>
</evidence>
<evidence type="ECO:0000313" key="14">
    <source>
        <dbReference type="WBParaSite" id="nRc.2.0.1.t43476-RA"/>
    </source>
</evidence>
<evidence type="ECO:0000256" key="1">
    <source>
        <dbReference type="ARBA" id="ARBA00004123"/>
    </source>
</evidence>
<evidence type="ECO:0000256" key="6">
    <source>
        <dbReference type="ARBA" id="ARBA00022776"/>
    </source>
</evidence>
<evidence type="ECO:0000256" key="7">
    <source>
        <dbReference type="ARBA" id="ARBA00022786"/>
    </source>
</evidence>
<evidence type="ECO:0000256" key="3">
    <source>
        <dbReference type="ARBA" id="ARBA00006940"/>
    </source>
</evidence>
<keyword evidence="13" id="KW-1185">Reference proteome</keyword>
<dbReference type="PANTHER" id="PTHR28672">
    <property type="entry name" value="ANAPHASE-PROMOTING COMPLEX SUBUNIT 13"/>
    <property type="match status" value="1"/>
</dbReference>
<dbReference type="PANTHER" id="PTHR28672:SF1">
    <property type="entry name" value="ANAPHASE-PROMOTING COMPLEX SUBUNIT 13"/>
    <property type="match status" value="1"/>
</dbReference>
<evidence type="ECO:0000256" key="11">
    <source>
        <dbReference type="ARBA" id="ARBA00045696"/>
    </source>
</evidence>
<dbReference type="GO" id="GO:0051301">
    <property type="term" value="P:cell division"/>
    <property type="evidence" value="ECO:0007669"/>
    <property type="project" value="UniProtKB-KW"/>
</dbReference>
<keyword evidence="5" id="KW-0132">Cell division</keyword>
<dbReference type="Pfam" id="PF05839">
    <property type="entry name" value="Apc13p"/>
    <property type="match status" value="1"/>
</dbReference>
<dbReference type="WBParaSite" id="nRc.2.0.1.t43476-RA">
    <property type="protein sequence ID" value="nRc.2.0.1.t43476-RA"/>
    <property type="gene ID" value="nRc.2.0.1.g43476"/>
</dbReference>
<evidence type="ECO:0000313" key="13">
    <source>
        <dbReference type="Proteomes" id="UP000887565"/>
    </source>
</evidence>
<dbReference type="GO" id="GO:0070979">
    <property type="term" value="P:protein K11-linked ubiquitination"/>
    <property type="evidence" value="ECO:0007669"/>
    <property type="project" value="TreeGrafter"/>
</dbReference>
<comment type="function">
    <text evidence="11">Component of the anaphase promoting complex/cyclosome (APC/C), a cell cycle-regulated E3 ubiquitin ligase that controls progression through mitosis and the G1 phase of the cell cycle. The APC/C complex acts by mediating ubiquitination and subsequent degradation of target proteins: it mainly mediates the formation of 'Lys-11'-linked polyubiquitin chains and, to a lower extent, the formation of 'Lys-48'- and 'Lys-63'-linked polyubiquitin chains. The APC/C complex catalyzes assembly of branched 'Lys-11'-/'Lys-48'-linked branched ubiquitin chains on target proteins.</text>
</comment>
<evidence type="ECO:0000256" key="5">
    <source>
        <dbReference type="ARBA" id="ARBA00022618"/>
    </source>
</evidence>
<evidence type="ECO:0000256" key="12">
    <source>
        <dbReference type="SAM" id="MobiDB-lite"/>
    </source>
</evidence>
<keyword evidence="6" id="KW-0498">Mitosis</keyword>
<comment type="similarity">
    <text evidence="3">Belongs to the APC13 family.</text>
</comment>
<proteinExistence type="inferred from homology"/>
<accession>A0A915KXE7</accession>
<feature type="region of interest" description="Disordered" evidence="12">
    <location>
        <begin position="100"/>
        <end position="139"/>
    </location>
</feature>
<keyword evidence="9" id="KW-0131">Cell cycle</keyword>
<dbReference type="Proteomes" id="UP000887565">
    <property type="component" value="Unplaced"/>
</dbReference>
<keyword evidence="7" id="KW-0833">Ubl conjugation pathway</keyword>
<feature type="region of interest" description="Disordered" evidence="12">
    <location>
        <begin position="35"/>
        <end position="55"/>
    </location>
</feature>
<sequence length="139" mass="15287">MSYNQNPLLNPGRSIDQIDEQWRRTVRLPVDLVPVPLDRLPDPDSENRNTQETVEDLEKKWSDLALHRIDFEVGRRTNGAAAASANFYNRNDATATAVLSGAGVNRRNNDERNNATTSNNVSGAPVMNGPAATSVDNIT</sequence>
<protein>
    <recommendedName>
        <fullName evidence="4">Anaphase-promoting complex subunit 13</fullName>
    </recommendedName>
    <alternativeName>
        <fullName evidence="10">Cyclosome subunit 13</fullName>
    </alternativeName>
</protein>
<organism evidence="13 14">
    <name type="scientific">Romanomermis culicivorax</name>
    <name type="common">Nematode worm</name>
    <dbReference type="NCBI Taxonomy" id="13658"/>
    <lineage>
        <taxon>Eukaryota</taxon>
        <taxon>Metazoa</taxon>
        <taxon>Ecdysozoa</taxon>
        <taxon>Nematoda</taxon>
        <taxon>Enoplea</taxon>
        <taxon>Dorylaimia</taxon>
        <taxon>Mermithida</taxon>
        <taxon>Mermithoidea</taxon>
        <taxon>Mermithidae</taxon>
        <taxon>Romanomermis</taxon>
    </lineage>
</organism>
<evidence type="ECO:0000256" key="2">
    <source>
        <dbReference type="ARBA" id="ARBA00004906"/>
    </source>
</evidence>